<dbReference type="Proteomes" id="UP000431401">
    <property type="component" value="Unassembled WGS sequence"/>
</dbReference>
<dbReference type="InterPro" id="IPR029058">
    <property type="entry name" value="AB_hydrolase_fold"/>
</dbReference>
<proteinExistence type="predicted"/>
<comment type="caution">
    <text evidence="3">The sequence shown here is derived from an EMBL/GenBank/DDBJ whole genome shotgun (WGS) entry which is preliminary data.</text>
</comment>
<dbReference type="PANTHER" id="PTHR32015:SF1">
    <property type="entry name" value="LIPASE"/>
    <property type="match status" value="1"/>
</dbReference>
<dbReference type="GO" id="GO:0016042">
    <property type="term" value="P:lipid catabolic process"/>
    <property type="evidence" value="ECO:0007669"/>
    <property type="project" value="InterPro"/>
</dbReference>
<evidence type="ECO:0000256" key="1">
    <source>
        <dbReference type="SAM" id="SignalP"/>
    </source>
</evidence>
<dbReference type="SUPFAM" id="SSF53474">
    <property type="entry name" value="alpha/beta-Hydrolases"/>
    <property type="match status" value="1"/>
</dbReference>
<feature type="domain" description="AB hydrolase-1" evidence="2">
    <location>
        <begin position="84"/>
        <end position="191"/>
    </location>
</feature>
<accession>A0A7K0DXL5</accession>
<protein>
    <recommendedName>
        <fullName evidence="2">AB hydrolase-1 domain-containing protein</fullName>
    </recommendedName>
</protein>
<dbReference type="RefSeq" id="WP_319943768.1">
    <property type="nucleotide sequence ID" value="NZ_WEGI01000014.1"/>
</dbReference>
<dbReference type="PANTHER" id="PTHR32015">
    <property type="entry name" value="FASTING INDUCED LIPASE"/>
    <property type="match status" value="1"/>
</dbReference>
<organism evidence="3 4">
    <name type="scientific">Nocardia aurantia</name>
    <dbReference type="NCBI Taxonomy" id="2585199"/>
    <lineage>
        <taxon>Bacteria</taxon>
        <taxon>Bacillati</taxon>
        <taxon>Actinomycetota</taxon>
        <taxon>Actinomycetes</taxon>
        <taxon>Mycobacteriales</taxon>
        <taxon>Nocardiaceae</taxon>
        <taxon>Nocardia</taxon>
    </lineage>
</organism>
<evidence type="ECO:0000259" key="2">
    <source>
        <dbReference type="Pfam" id="PF00561"/>
    </source>
</evidence>
<keyword evidence="1" id="KW-0732">Signal</keyword>
<gene>
    <name evidence="3" type="ORF">NRB56_61350</name>
</gene>
<feature type="signal peptide" evidence="1">
    <location>
        <begin position="1"/>
        <end position="36"/>
    </location>
</feature>
<evidence type="ECO:0000313" key="4">
    <source>
        <dbReference type="Proteomes" id="UP000431401"/>
    </source>
</evidence>
<reference evidence="3 4" key="1">
    <citation type="submission" date="2019-10" db="EMBL/GenBank/DDBJ databases">
        <title>Nocardia macrotermitis sp. nov. and Nocardia aurantia sp. nov., isolated from the gut of fungus growing-termite Macrotermes natalensis.</title>
        <authorList>
            <person name="Benndorf R."/>
            <person name="Schwitalla J."/>
            <person name="Martin K."/>
            <person name="De Beer W."/>
            <person name="Kaster A.-K."/>
            <person name="Vollmers J."/>
            <person name="Poulsen M."/>
            <person name="Beemelmanns C."/>
        </authorList>
    </citation>
    <scope>NUCLEOTIDE SEQUENCE [LARGE SCALE GENOMIC DNA]</scope>
    <source>
        <strain evidence="3 4">RB56</strain>
    </source>
</reference>
<sequence length="316" mass="32368">MSTNLSGARALRLGILAAAAVLATVLGGGTAAPAHADPPPAQPYAVPDQFLIDAIRASLQGGGAASAPGTNDWTCKPTAQHPEPVVLVHGILANRNDNWQTYGPLLANAGYCVYALTYGGPGGDPDGFIGGLGSMRNGAAGLDAFVDRVRQATDAPQVAIVGHSLGATMPYWYLKAGGGAGKVSKMIGLAGAVQGFERNIVTTGSADIIQGEGLPSSTFMQELHDGGITVPGIAYTQIVTRYDEILPYTAGLIDEAGVTNYIVQDLCPQDYADHLSINSDPVTARLVLNALDPGHPQPVGCTLVLPAIGVPPTGPR</sequence>
<keyword evidence="4" id="KW-1185">Reference proteome</keyword>
<dbReference type="InterPro" id="IPR002918">
    <property type="entry name" value="Lipase_EstA/Esterase_EstB"/>
</dbReference>
<feature type="chain" id="PRO_5029915622" description="AB hydrolase-1 domain-containing protein" evidence="1">
    <location>
        <begin position="37"/>
        <end position="316"/>
    </location>
</feature>
<name>A0A7K0DXL5_9NOCA</name>
<dbReference type="Gene3D" id="3.40.50.1820">
    <property type="entry name" value="alpha/beta hydrolase"/>
    <property type="match status" value="1"/>
</dbReference>
<dbReference type="AlphaFoldDB" id="A0A7K0DXL5"/>
<dbReference type="Pfam" id="PF00561">
    <property type="entry name" value="Abhydrolase_1"/>
    <property type="match status" value="1"/>
</dbReference>
<dbReference type="InterPro" id="IPR000073">
    <property type="entry name" value="AB_hydrolase_1"/>
</dbReference>
<dbReference type="GO" id="GO:0016298">
    <property type="term" value="F:lipase activity"/>
    <property type="evidence" value="ECO:0007669"/>
    <property type="project" value="TreeGrafter"/>
</dbReference>
<dbReference type="EMBL" id="WEGI01000014">
    <property type="protein sequence ID" value="MQY30533.1"/>
    <property type="molecule type" value="Genomic_DNA"/>
</dbReference>
<evidence type="ECO:0000313" key="3">
    <source>
        <dbReference type="EMBL" id="MQY30533.1"/>
    </source>
</evidence>